<evidence type="ECO:0000256" key="1">
    <source>
        <dbReference type="SAM" id="MobiDB-lite"/>
    </source>
</evidence>
<dbReference type="PANTHER" id="PTHR42090:SF1">
    <property type="match status" value="1"/>
</dbReference>
<feature type="compositionally biased region" description="Polar residues" evidence="1">
    <location>
        <begin position="59"/>
        <end position="68"/>
    </location>
</feature>
<name>A0A6A6ESL8_9PEZI</name>
<feature type="region of interest" description="Disordered" evidence="1">
    <location>
        <begin position="40"/>
        <end position="148"/>
    </location>
</feature>
<protein>
    <submittedName>
        <fullName evidence="2">Uncharacterized protein</fullName>
    </submittedName>
</protein>
<dbReference type="EMBL" id="ML994612">
    <property type="protein sequence ID" value="KAF2193972.1"/>
    <property type="molecule type" value="Genomic_DNA"/>
</dbReference>
<reference evidence="2" key="1">
    <citation type="journal article" date="2020" name="Stud. Mycol.">
        <title>101 Dothideomycetes genomes: a test case for predicting lifestyles and emergence of pathogens.</title>
        <authorList>
            <person name="Haridas S."/>
            <person name="Albert R."/>
            <person name="Binder M."/>
            <person name="Bloem J."/>
            <person name="Labutti K."/>
            <person name="Salamov A."/>
            <person name="Andreopoulos B."/>
            <person name="Baker S."/>
            <person name="Barry K."/>
            <person name="Bills G."/>
            <person name="Bluhm B."/>
            <person name="Cannon C."/>
            <person name="Castanera R."/>
            <person name="Culley D."/>
            <person name="Daum C."/>
            <person name="Ezra D."/>
            <person name="Gonzalez J."/>
            <person name="Henrissat B."/>
            <person name="Kuo A."/>
            <person name="Liang C."/>
            <person name="Lipzen A."/>
            <person name="Lutzoni F."/>
            <person name="Magnuson J."/>
            <person name="Mondo S."/>
            <person name="Nolan M."/>
            <person name="Ohm R."/>
            <person name="Pangilinan J."/>
            <person name="Park H.-J."/>
            <person name="Ramirez L."/>
            <person name="Alfaro M."/>
            <person name="Sun H."/>
            <person name="Tritt A."/>
            <person name="Yoshinaga Y."/>
            <person name="Zwiers L.-H."/>
            <person name="Turgeon B."/>
            <person name="Goodwin S."/>
            <person name="Spatafora J."/>
            <person name="Crous P."/>
            <person name="Grigoriev I."/>
        </authorList>
    </citation>
    <scope>NUCLEOTIDE SEQUENCE</scope>
    <source>
        <strain evidence="2">CBS 207.26</strain>
    </source>
</reference>
<dbReference type="OrthoDB" id="4220319at2759"/>
<accession>A0A6A6ESL8</accession>
<feature type="compositionally biased region" description="Low complexity" evidence="1">
    <location>
        <begin position="71"/>
        <end position="81"/>
    </location>
</feature>
<proteinExistence type="predicted"/>
<sequence length="148" mass="15571">MSLFRCQTFSTLLHRATTLRTHAYHPSSLAFPHSISRTITTSPHQLYPRKDTQDKDSLKPTSSEYSKSGTDDAAAANEDAAFNPNKTRPDQEKKTAGKKGDGNPLEVSPGNQEVSKPRGDQEGGAQGSPRATSSGGGSAPKSGGGKSG</sequence>
<organism evidence="2 3">
    <name type="scientific">Zopfia rhizophila CBS 207.26</name>
    <dbReference type="NCBI Taxonomy" id="1314779"/>
    <lineage>
        <taxon>Eukaryota</taxon>
        <taxon>Fungi</taxon>
        <taxon>Dikarya</taxon>
        <taxon>Ascomycota</taxon>
        <taxon>Pezizomycotina</taxon>
        <taxon>Dothideomycetes</taxon>
        <taxon>Dothideomycetes incertae sedis</taxon>
        <taxon>Zopfiaceae</taxon>
        <taxon>Zopfia</taxon>
    </lineage>
</organism>
<dbReference type="Proteomes" id="UP000800200">
    <property type="component" value="Unassembled WGS sequence"/>
</dbReference>
<feature type="compositionally biased region" description="Gly residues" evidence="1">
    <location>
        <begin position="134"/>
        <end position="148"/>
    </location>
</feature>
<evidence type="ECO:0000313" key="2">
    <source>
        <dbReference type="EMBL" id="KAF2193972.1"/>
    </source>
</evidence>
<evidence type="ECO:0000313" key="3">
    <source>
        <dbReference type="Proteomes" id="UP000800200"/>
    </source>
</evidence>
<gene>
    <name evidence="2" type="ORF">K469DRAFT_709451</name>
</gene>
<feature type="compositionally biased region" description="Basic and acidic residues" evidence="1">
    <location>
        <begin position="48"/>
        <end position="58"/>
    </location>
</feature>
<dbReference type="PANTHER" id="PTHR42090">
    <property type="match status" value="1"/>
</dbReference>
<dbReference type="AlphaFoldDB" id="A0A6A6ESL8"/>
<feature type="compositionally biased region" description="Basic and acidic residues" evidence="1">
    <location>
        <begin position="87"/>
        <end position="101"/>
    </location>
</feature>
<keyword evidence="3" id="KW-1185">Reference proteome</keyword>